<accession>A0A521D836</accession>
<organism evidence="1 2">
    <name type="scientific">Melghirimyces algeriensis</name>
    <dbReference type="NCBI Taxonomy" id="910412"/>
    <lineage>
        <taxon>Bacteria</taxon>
        <taxon>Bacillati</taxon>
        <taxon>Bacillota</taxon>
        <taxon>Bacilli</taxon>
        <taxon>Bacillales</taxon>
        <taxon>Thermoactinomycetaceae</taxon>
        <taxon>Melghirimyces</taxon>
    </lineage>
</organism>
<proteinExistence type="predicted"/>
<keyword evidence="2" id="KW-1185">Reference proteome</keyword>
<dbReference type="EMBL" id="FXTI01000005">
    <property type="protein sequence ID" value="SMO67844.1"/>
    <property type="molecule type" value="Genomic_DNA"/>
</dbReference>
<dbReference type="OrthoDB" id="2427445at2"/>
<name>A0A521D836_9BACL</name>
<evidence type="ECO:0000313" key="1">
    <source>
        <dbReference type="EMBL" id="SMO67844.1"/>
    </source>
</evidence>
<protein>
    <submittedName>
        <fullName evidence="1">Uncharacterized protein</fullName>
    </submittedName>
</protein>
<evidence type="ECO:0000313" key="2">
    <source>
        <dbReference type="Proteomes" id="UP000315636"/>
    </source>
</evidence>
<reference evidence="1 2" key="1">
    <citation type="submission" date="2017-05" db="EMBL/GenBank/DDBJ databases">
        <authorList>
            <person name="Varghese N."/>
            <person name="Submissions S."/>
        </authorList>
    </citation>
    <scope>NUCLEOTIDE SEQUENCE [LARGE SCALE GENOMIC DNA]</scope>
    <source>
        <strain evidence="1 2">DSM 45474</strain>
    </source>
</reference>
<dbReference type="AlphaFoldDB" id="A0A521D836"/>
<sequence length="82" mass="9305">MQSRRRYLRETGDRVVYNGMSILGVITDKTCPICGEAQVYSDEYVAYCCLLCNRWLEESCGNPECETCLERPVTPLTDSDLA</sequence>
<dbReference type="Proteomes" id="UP000315636">
    <property type="component" value="Unassembled WGS sequence"/>
</dbReference>
<dbReference type="RefSeq" id="WP_142505522.1">
    <property type="nucleotide sequence ID" value="NZ_FXTI01000005.1"/>
</dbReference>
<gene>
    <name evidence="1" type="ORF">SAMN06264849_105200</name>
</gene>